<comment type="cofactor">
    <cofactor evidence="1 4">
        <name>a divalent metal cation</name>
        <dbReference type="ChEBI" id="CHEBI:60240"/>
    </cofactor>
</comment>
<dbReference type="EC" id="3.6.1.9" evidence="4"/>
<name>A0AA34WI00_CHLPE</name>
<organism evidence="5 6">
    <name type="scientific">Chlamydia pecorum (strain ATCC VR-628 / DSM 29919 / E58)</name>
    <name type="common">Chlamydophila pecorum</name>
    <dbReference type="NCBI Taxonomy" id="331635"/>
    <lineage>
        <taxon>Bacteria</taxon>
        <taxon>Pseudomonadati</taxon>
        <taxon>Chlamydiota</taxon>
        <taxon>Chlamydiia</taxon>
        <taxon>Chlamydiales</taxon>
        <taxon>Chlamydiaceae</taxon>
        <taxon>Chlamydia/Chlamydophila group</taxon>
        <taxon>Chlamydia</taxon>
    </lineage>
</organism>
<comment type="catalytic activity">
    <reaction evidence="4">
        <text>a 2'-deoxyribonucleoside 5'-triphosphate + H2O = a 2'-deoxyribonucleoside 5'-phosphate + diphosphate + H(+)</text>
        <dbReference type="Rhea" id="RHEA:44644"/>
        <dbReference type="ChEBI" id="CHEBI:15377"/>
        <dbReference type="ChEBI" id="CHEBI:15378"/>
        <dbReference type="ChEBI" id="CHEBI:33019"/>
        <dbReference type="ChEBI" id="CHEBI:61560"/>
        <dbReference type="ChEBI" id="CHEBI:65317"/>
        <dbReference type="EC" id="3.6.1.9"/>
    </reaction>
</comment>
<dbReference type="PANTHER" id="PTHR43213:SF5">
    <property type="entry name" value="BIFUNCTIONAL DTTP_UTP PYROPHOSPHATASE_METHYLTRANSFERASE PROTEIN-RELATED"/>
    <property type="match status" value="1"/>
</dbReference>
<dbReference type="GO" id="GO:0047429">
    <property type="term" value="F:nucleoside triphosphate diphosphatase activity"/>
    <property type="evidence" value="ECO:0007669"/>
    <property type="project" value="UniProtKB-EC"/>
</dbReference>
<accession>A0AA34WI00</accession>
<evidence type="ECO:0000313" key="6">
    <source>
        <dbReference type="Proteomes" id="UP000008305"/>
    </source>
</evidence>
<dbReference type="RefSeq" id="WP_013712691.1">
    <property type="nucleotide sequence ID" value="NC_015408.1"/>
</dbReference>
<dbReference type="InterPro" id="IPR029001">
    <property type="entry name" value="ITPase-like_fam"/>
</dbReference>
<evidence type="ECO:0000256" key="4">
    <source>
        <dbReference type="HAMAP-Rule" id="MF_00528"/>
    </source>
</evidence>
<evidence type="ECO:0000256" key="2">
    <source>
        <dbReference type="ARBA" id="ARBA00022801"/>
    </source>
</evidence>
<dbReference type="GO" id="GO:0009117">
    <property type="term" value="P:nucleotide metabolic process"/>
    <property type="evidence" value="ECO:0007669"/>
    <property type="project" value="UniProtKB-KW"/>
</dbReference>
<dbReference type="HAMAP" id="MF_00528">
    <property type="entry name" value="Maf"/>
    <property type="match status" value="1"/>
</dbReference>
<dbReference type="AlphaFoldDB" id="A0AA34WI00"/>
<dbReference type="PANTHER" id="PTHR43213">
    <property type="entry name" value="BIFUNCTIONAL DTTP/UTP PYROPHOSPHATASE/METHYLTRANSFERASE PROTEIN-RELATED"/>
    <property type="match status" value="1"/>
</dbReference>
<protein>
    <recommendedName>
        <fullName evidence="4">Nucleoside triphosphate pyrophosphatase</fullName>
        <ecNumber evidence="4">3.6.1.9</ecNumber>
    </recommendedName>
    <alternativeName>
        <fullName evidence="4">Nucleotide pyrophosphatase</fullName>
        <shortName evidence="4">Nucleotide PPase</shortName>
    </alternativeName>
</protein>
<dbReference type="NCBIfam" id="TIGR00172">
    <property type="entry name" value="maf"/>
    <property type="match status" value="1"/>
</dbReference>
<dbReference type="PIRSF" id="PIRSF006305">
    <property type="entry name" value="Maf"/>
    <property type="match status" value="1"/>
</dbReference>
<evidence type="ECO:0000256" key="3">
    <source>
        <dbReference type="ARBA" id="ARBA00023080"/>
    </source>
</evidence>
<proteinExistence type="inferred from homology"/>
<keyword evidence="2 4" id="KW-0378">Hydrolase</keyword>
<dbReference type="EMBL" id="CP002608">
    <property type="protein sequence ID" value="AEB41613.1"/>
    <property type="molecule type" value="Genomic_DNA"/>
</dbReference>
<dbReference type="Gene3D" id="3.90.950.10">
    <property type="match status" value="1"/>
</dbReference>
<gene>
    <name evidence="5" type="primary">maf</name>
    <name evidence="5" type="ordered locus">G5S_0658</name>
</gene>
<comment type="catalytic activity">
    <reaction evidence="4">
        <text>a ribonucleoside 5'-triphosphate + H2O = a ribonucleoside 5'-phosphate + diphosphate + H(+)</text>
        <dbReference type="Rhea" id="RHEA:23996"/>
        <dbReference type="ChEBI" id="CHEBI:15377"/>
        <dbReference type="ChEBI" id="CHEBI:15378"/>
        <dbReference type="ChEBI" id="CHEBI:33019"/>
        <dbReference type="ChEBI" id="CHEBI:58043"/>
        <dbReference type="ChEBI" id="CHEBI:61557"/>
        <dbReference type="EC" id="3.6.1.9"/>
    </reaction>
</comment>
<reference evidence="5 6" key="1">
    <citation type="journal article" date="2011" name="J. Bacteriol.">
        <title>Genome sequence of the obligate intracellular animal pathogen Chlamydia pecorum E58.</title>
        <authorList>
            <person name="Mojica S."/>
            <person name="Huot Creasy H."/>
            <person name="Daugherty S."/>
            <person name="Read T.D."/>
            <person name="Kim T."/>
            <person name="Kaltenboeck B."/>
            <person name="Bavoil P."/>
            <person name="Myers G.S."/>
        </authorList>
    </citation>
    <scope>NUCLEOTIDE SEQUENCE [LARGE SCALE GENOMIC DNA]</scope>
    <source>
        <strain evidence="5 6">E58</strain>
    </source>
</reference>
<dbReference type="SUPFAM" id="SSF52972">
    <property type="entry name" value="ITPase-like"/>
    <property type="match status" value="1"/>
</dbReference>
<comment type="subcellular location">
    <subcellularLocation>
        <location evidence="4">Cytoplasm</location>
    </subcellularLocation>
</comment>
<dbReference type="InterPro" id="IPR003697">
    <property type="entry name" value="Maf-like"/>
</dbReference>
<comment type="similarity">
    <text evidence="4">Belongs to the Maf family.</text>
</comment>
<dbReference type="KEGG" id="cpm:G5S_0658"/>
<sequence>MLQHIVLGSSSARRQAILKDFRVPFISVSPDFDERQVAFCGDPENYTKHLASKKAYAVAEKIADPQAYILAADTVVIYQNRLFNKPKDEEEAIEMLKTLRNQTHSVMTSLVLLHNGAVFQGTETSQVVFTSIPDEHLKTYLNIVGGLNKCGAYDIAHGGGLLVKEIRGCAYNIQGLPIQTLKHLLLQVNIDLWNFVV</sequence>
<evidence type="ECO:0000256" key="1">
    <source>
        <dbReference type="ARBA" id="ARBA00001968"/>
    </source>
</evidence>
<keyword evidence="4" id="KW-0963">Cytoplasm</keyword>
<dbReference type="Pfam" id="PF02545">
    <property type="entry name" value="Maf"/>
    <property type="match status" value="1"/>
</dbReference>
<keyword evidence="6" id="KW-1185">Reference proteome</keyword>
<dbReference type="Proteomes" id="UP000008305">
    <property type="component" value="Chromosome"/>
</dbReference>
<feature type="active site" description="Proton acceptor" evidence="4">
    <location>
        <position position="73"/>
    </location>
</feature>
<dbReference type="GO" id="GO:0005737">
    <property type="term" value="C:cytoplasm"/>
    <property type="evidence" value="ECO:0007669"/>
    <property type="project" value="UniProtKB-SubCell"/>
</dbReference>
<evidence type="ECO:0000313" key="5">
    <source>
        <dbReference type="EMBL" id="AEB41613.1"/>
    </source>
</evidence>
<comment type="caution">
    <text evidence="4">Lacks conserved residue(s) required for the propagation of feature annotation.</text>
</comment>
<comment type="function">
    <text evidence="4">Nucleoside triphosphate pyrophosphatase. May have a dual role in cell division arrest and in preventing the incorporation of modified nucleotides into cellular nucleic acids.</text>
</comment>
<keyword evidence="3 4" id="KW-0546">Nucleotide metabolism</keyword>
<dbReference type="CDD" id="cd00555">
    <property type="entry name" value="Maf"/>
    <property type="match status" value="1"/>
</dbReference>